<gene>
    <name evidence="2" type="ORF">HJG59_010518</name>
</gene>
<reference evidence="2 3" key="1">
    <citation type="journal article" date="2020" name="Nature">
        <title>Six reference-quality genomes reveal evolution of bat adaptations.</title>
        <authorList>
            <person name="Jebb D."/>
            <person name="Huang Z."/>
            <person name="Pippel M."/>
            <person name="Hughes G.M."/>
            <person name="Lavrichenko K."/>
            <person name="Devanna P."/>
            <person name="Winkler S."/>
            <person name="Jermiin L.S."/>
            <person name="Skirmuntt E.C."/>
            <person name="Katzourakis A."/>
            <person name="Burkitt-Gray L."/>
            <person name="Ray D.A."/>
            <person name="Sullivan K.A.M."/>
            <person name="Roscito J.G."/>
            <person name="Kirilenko B.M."/>
            <person name="Davalos L.M."/>
            <person name="Corthals A.P."/>
            <person name="Power M.L."/>
            <person name="Jones G."/>
            <person name="Ransome R.D."/>
            <person name="Dechmann D.K.N."/>
            <person name="Locatelli A.G."/>
            <person name="Puechmaille S.J."/>
            <person name="Fedrigo O."/>
            <person name="Jarvis E.D."/>
            <person name="Hiller M."/>
            <person name="Vernes S.C."/>
            <person name="Myers E.W."/>
            <person name="Teeling E.C."/>
        </authorList>
    </citation>
    <scope>NUCLEOTIDE SEQUENCE [LARGE SCALE GENOMIC DNA]</scope>
    <source>
        <strain evidence="2">MMolMol1</strain>
        <tissue evidence="2">Muscle</tissue>
    </source>
</reference>
<dbReference type="AlphaFoldDB" id="A0A7J8I9B5"/>
<keyword evidence="1" id="KW-0732">Signal</keyword>
<name>A0A7J8I9B5_MOLMO</name>
<evidence type="ECO:0000256" key="1">
    <source>
        <dbReference type="SAM" id="SignalP"/>
    </source>
</evidence>
<sequence length="168" mass="18094">MTWRISSFAFPVRACLLCICWVTPGYAEPGMQELSHVLVIWEIQGVGIRPKAAASETHPMEPGDLARPPHGLLLLFLDGAVSGLLTLPSFGLNVCMTPVLLLLGFPSSSPGGFMPPPVFKKPCHPSLSLLLQPVSYLTPVLCKHSWDAARMGVAREPQLRATGLRDGA</sequence>
<keyword evidence="3" id="KW-1185">Reference proteome</keyword>
<comment type="caution">
    <text evidence="2">The sequence shown here is derived from an EMBL/GenBank/DDBJ whole genome shotgun (WGS) entry which is preliminary data.</text>
</comment>
<accession>A0A7J8I9B5</accession>
<feature type="chain" id="PRO_5029746706" evidence="1">
    <location>
        <begin position="28"/>
        <end position="168"/>
    </location>
</feature>
<evidence type="ECO:0000313" key="2">
    <source>
        <dbReference type="EMBL" id="KAF6480649.1"/>
    </source>
</evidence>
<organism evidence="2 3">
    <name type="scientific">Molossus molossus</name>
    <name type="common">Pallas' mastiff bat</name>
    <name type="synonym">Vespertilio molossus</name>
    <dbReference type="NCBI Taxonomy" id="27622"/>
    <lineage>
        <taxon>Eukaryota</taxon>
        <taxon>Metazoa</taxon>
        <taxon>Chordata</taxon>
        <taxon>Craniata</taxon>
        <taxon>Vertebrata</taxon>
        <taxon>Euteleostomi</taxon>
        <taxon>Mammalia</taxon>
        <taxon>Eutheria</taxon>
        <taxon>Laurasiatheria</taxon>
        <taxon>Chiroptera</taxon>
        <taxon>Yangochiroptera</taxon>
        <taxon>Molossidae</taxon>
        <taxon>Molossus</taxon>
    </lineage>
</organism>
<evidence type="ECO:0000313" key="3">
    <source>
        <dbReference type="Proteomes" id="UP000550707"/>
    </source>
</evidence>
<proteinExistence type="predicted"/>
<protein>
    <submittedName>
        <fullName evidence="2">Uncharacterized protein</fullName>
    </submittedName>
</protein>
<dbReference type="Proteomes" id="UP000550707">
    <property type="component" value="Unassembled WGS sequence"/>
</dbReference>
<dbReference type="EMBL" id="JACASF010000004">
    <property type="protein sequence ID" value="KAF6480649.1"/>
    <property type="molecule type" value="Genomic_DNA"/>
</dbReference>
<dbReference type="InParanoid" id="A0A7J8I9B5"/>
<feature type="signal peptide" evidence="1">
    <location>
        <begin position="1"/>
        <end position="27"/>
    </location>
</feature>